<gene>
    <name evidence="1" type="ORF">DAVIS_03836</name>
</gene>
<evidence type="ECO:0000313" key="1">
    <source>
        <dbReference type="EMBL" id="RFZ37617.1"/>
    </source>
</evidence>
<accession>A0A3E2MSI6</accession>
<dbReference type="AlphaFoldDB" id="A0A3E2MSI6"/>
<evidence type="ECO:0000313" key="2">
    <source>
        <dbReference type="Proteomes" id="UP000257451"/>
    </source>
</evidence>
<comment type="caution">
    <text evidence="1">The sequence shown here is derived from an EMBL/GenBank/DDBJ whole genome shotgun (WGS) entry which is preliminary data.</text>
</comment>
<dbReference type="EMBL" id="PEDF01000121">
    <property type="protein sequence ID" value="RFZ37617.1"/>
    <property type="molecule type" value="Genomic_DNA"/>
</dbReference>
<dbReference type="Proteomes" id="UP000257451">
    <property type="component" value="Unassembled WGS sequence"/>
</dbReference>
<proteinExistence type="predicted"/>
<protein>
    <submittedName>
        <fullName evidence="1">Uncharacterized protein</fullName>
    </submittedName>
</protein>
<reference evidence="1 2" key="1">
    <citation type="journal article" date="2018" name="Sci. Rep.">
        <title>Extensive genomic diversity among Mycobacterium marinum strains revealed by whole genome sequencing.</title>
        <authorList>
            <person name="Das S."/>
            <person name="Pettersson B.M."/>
            <person name="Behra P.R."/>
            <person name="Mallick A."/>
            <person name="Cheramie M."/>
            <person name="Ramesh M."/>
            <person name="Shirreff L."/>
            <person name="DuCote T."/>
            <person name="Dasgupta S."/>
            <person name="Ennis D.G."/>
            <person name="Kirsebom L.A."/>
        </authorList>
    </citation>
    <scope>NUCLEOTIDE SEQUENCE [LARGE SCALE GENOMIC DNA]</scope>
    <source>
        <strain evidence="1 2">Davis1</strain>
    </source>
</reference>
<organism evidence="1 2">
    <name type="scientific">Mycobacterium marinum</name>
    <dbReference type="NCBI Taxonomy" id="1781"/>
    <lineage>
        <taxon>Bacteria</taxon>
        <taxon>Bacillati</taxon>
        <taxon>Actinomycetota</taxon>
        <taxon>Actinomycetes</taxon>
        <taxon>Mycobacteriales</taxon>
        <taxon>Mycobacteriaceae</taxon>
        <taxon>Mycobacterium</taxon>
        <taxon>Mycobacterium ulcerans group</taxon>
    </lineage>
</organism>
<name>A0A3E2MSI6_MYCMR</name>
<sequence>MPTSHLEHVSHPARPNMHRVGVLDHLAQPPRIDPAIGERGAGDQRRGVFGQITIRPHRASQFLRLDAPQSTRLYLHGGAKQQPARGDDDSLAAAGAGIGGIDGLLGDTMRGRQDRPGLLGTRVLEHFSVITQPYSAAHRPQ</sequence>